<comment type="caution">
    <text evidence="1">The sequence shown here is derived from an EMBL/GenBank/DDBJ whole genome shotgun (WGS) entry which is preliminary data.</text>
</comment>
<evidence type="ECO:0000313" key="2">
    <source>
        <dbReference type="Proteomes" id="UP000248291"/>
    </source>
</evidence>
<reference evidence="1 2" key="1">
    <citation type="submission" date="2018-04" db="EMBL/GenBank/DDBJ databases">
        <title>Draft genome sequence of Pseudomonas syringae pv. actinidiae biovar 3 strains isolated from kiwifruit in Kagawa prefecture.</title>
        <authorList>
            <person name="Tabuchi M."/>
            <person name="Saito M."/>
            <person name="Fujiwara S."/>
            <person name="Sasa N."/>
            <person name="Akimitsu K."/>
            <person name="Gomi K."/>
            <person name="Konishi-Sugita S."/>
            <person name="Hamano K."/>
            <person name="Kataoka I."/>
        </authorList>
    </citation>
    <scope>NUCLEOTIDE SEQUENCE [LARGE SCALE GENOMIC DNA]</scope>
    <source>
        <strain evidence="1 2">MAFF212211</strain>
    </source>
</reference>
<name>A0AAN4Q2L5_PSESF</name>
<gene>
    <name evidence="1" type="ORF">KPSA3_02092</name>
</gene>
<dbReference type="Proteomes" id="UP000248291">
    <property type="component" value="Unassembled WGS sequence"/>
</dbReference>
<organism evidence="1 2">
    <name type="scientific">Pseudomonas syringae pv. actinidiae</name>
    <dbReference type="NCBI Taxonomy" id="103796"/>
    <lineage>
        <taxon>Bacteria</taxon>
        <taxon>Pseudomonadati</taxon>
        <taxon>Pseudomonadota</taxon>
        <taxon>Gammaproteobacteria</taxon>
        <taxon>Pseudomonadales</taxon>
        <taxon>Pseudomonadaceae</taxon>
        <taxon>Pseudomonas</taxon>
        <taxon>Pseudomonas syringae</taxon>
    </lineage>
</organism>
<dbReference type="AlphaFoldDB" id="A0AAN4Q2L5"/>
<accession>A0AAN4Q2L5</accession>
<dbReference type="EMBL" id="BGKA01000071">
    <property type="protein sequence ID" value="GBH16152.1"/>
    <property type="molecule type" value="Genomic_DNA"/>
</dbReference>
<protein>
    <submittedName>
        <fullName evidence="1">Arginyl-tRNA synthetase</fullName>
    </submittedName>
</protein>
<sequence length="37" mass="3987">MIRSQSVNFRVIRTSAPKRVKWAEANGKAKGLNGTGG</sequence>
<proteinExistence type="predicted"/>
<evidence type="ECO:0000313" key="1">
    <source>
        <dbReference type="EMBL" id="GBH16152.1"/>
    </source>
</evidence>